<dbReference type="GO" id="GO:0005886">
    <property type="term" value="C:plasma membrane"/>
    <property type="evidence" value="ECO:0007669"/>
    <property type="project" value="UniProtKB-SubCell"/>
</dbReference>
<keyword evidence="5" id="KW-0133">Cell shape</keyword>
<feature type="transmembrane region" description="Helical" evidence="8">
    <location>
        <begin position="95"/>
        <end position="117"/>
    </location>
</feature>
<keyword evidence="3" id="KW-1003">Cell membrane</keyword>
<dbReference type="AlphaFoldDB" id="A0A5C6BHI4"/>
<evidence type="ECO:0000256" key="2">
    <source>
        <dbReference type="ARBA" id="ARBA00007776"/>
    </source>
</evidence>
<comment type="similarity">
    <text evidence="2">Belongs to the MreD family.</text>
</comment>
<evidence type="ECO:0000256" key="3">
    <source>
        <dbReference type="ARBA" id="ARBA00022475"/>
    </source>
</evidence>
<comment type="subcellular location">
    <subcellularLocation>
        <location evidence="1">Cell membrane</location>
        <topology evidence="1">Multi-pass membrane protein</topology>
    </subcellularLocation>
</comment>
<feature type="transmembrane region" description="Helical" evidence="8">
    <location>
        <begin position="60"/>
        <end position="83"/>
    </location>
</feature>
<evidence type="ECO:0000256" key="4">
    <source>
        <dbReference type="ARBA" id="ARBA00022692"/>
    </source>
</evidence>
<comment type="caution">
    <text evidence="9">The sequence shown here is derived from an EMBL/GenBank/DDBJ whole genome shotgun (WGS) entry which is preliminary data.</text>
</comment>
<evidence type="ECO:0000313" key="10">
    <source>
        <dbReference type="Proteomes" id="UP000320735"/>
    </source>
</evidence>
<dbReference type="GO" id="GO:0008360">
    <property type="term" value="P:regulation of cell shape"/>
    <property type="evidence" value="ECO:0007669"/>
    <property type="project" value="UniProtKB-KW"/>
</dbReference>
<keyword evidence="7 8" id="KW-0472">Membrane</keyword>
<evidence type="ECO:0000256" key="8">
    <source>
        <dbReference type="SAM" id="Phobius"/>
    </source>
</evidence>
<name>A0A5C6BHI4_9PLAN</name>
<dbReference type="RefSeq" id="WP_197532118.1">
    <property type="nucleotide sequence ID" value="NZ_SJPP01000001.1"/>
</dbReference>
<organism evidence="9 10">
    <name type="scientific">Symmachiella macrocystis</name>
    <dbReference type="NCBI Taxonomy" id="2527985"/>
    <lineage>
        <taxon>Bacteria</taxon>
        <taxon>Pseudomonadati</taxon>
        <taxon>Planctomycetota</taxon>
        <taxon>Planctomycetia</taxon>
        <taxon>Planctomycetales</taxon>
        <taxon>Planctomycetaceae</taxon>
        <taxon>Symmachiella</taxon>
    </lineage>
</organism>
<reference evidence="9 10" key="1">
    <citation type="submission" date="2019-02" db="EMBL/GenBank/DDBJ databases">
        <title>Deep-cultivation of Planctomycetes and their phenomic and genomic characterization uncovers novel biology.</title>
        <authorList>
            <person name="Wiegand S."/>
            <person name="Jogler M."/>
            <person name="Boedeker C."/>
            <person name="Pinto D."/>
            <person name="Vollmers J."/>
            <person name="Rivas-Marin E."/>
            <person name="Kohn T."/>
            <person name="Peeters S.H."/>
            <person name="Heuer A."/>
            <person name="Rast P."/>
            <person name="Oberbeckmann S."/>
            <person name="Bunk B."/>
            <person name="Jeske O."/>
            <person name="Meyerdierks A."/>
            <person name="Storesund J.E."/>
            <person name="Kallscheuer N."/>
            <person name="Luecker S."/>
            <person name="Lage O.M."/>
            <person name="Pohl T."/>
            <person name="Merkel B.J."/>
            <person name="Hornburger P."/>
            <person name="Mueller R.-W."/>
            <person name="Bruemmer F."/>
            <person name="Labrenz M."/>
            <person name="Spormann A.M."/>
            <person name="Op Den Camp H."/>
            <person name="Overmann J."/>
            <person name="Amann R."/>
            <person name="Jetten M.S.M."/>
            <person name="Mascher T."/>
            <person name="Medema M.H."/>
            <person name="Devos D.P."/>
            <person name="Kaster A.-K."/>
            <person name="Ovreas L."/>
            <person name="Rohde M."/>
            <person name="Galperin M.Y."/>
            <person name="Jogler C."/>
        </authorList>
    </citation>
    <scope>NUCLEOTIDE SEQUENCE [LARGE SCALE GENOMIC DNA]</scope>
    <source>
        <strain evidence="9 10">CA54</strain>
    </source>
</reference>
<evidence type="ECO:0000313" key="9">
    <source>
        <dbReference type="EMBL" id="TWU11508.1"/>
    </source>
</evidence>
<evidence type="ECO:0000256" key="6">
    <source>
        <dbReference type="ARBA" id="ARBA00022989"/>
    </source>
</evidence>
<evidence type="ECO:0000256" key="7">
    <source>
        <dbReference type="ARBA" id="ARBA00023136"/>
    </source>
</evidence>
<dbReference type="EMBL" id="SJPP01000001">
    <property type="protein sequence ID" value="TWU11508.1"/>
    <property type="molecule type" value="Genomic_DNA"/>
</dbReference>
<dbReference type="Pfam" id="PF04093">
    <property type="entry name" value="MreD"/>
    <property type="match status" value="1"/>
</dbReference>
<dbReference type="Proteomes" id="UP000320735">
    <property type="component" value="Unassembled WGS sequence"/>
</dbReference>
<keyword evidence="4 8" id="KW-0812">Transmembrane</keyword>
<dbReference type="InterPro" id="IPR007227">
    <property type="entry name" value="Cell_shape_determining_MreD"/>
</dbReference>
<proteinExistence type="inferred from homology"/>
<evidence type="ECO:0000256" key="1">
    <source>
        <dbReference type="ARBA" id="ARBA00004651"/>
    </source>
</evidence>
<gene>
    <name evidence="9" type="ORF">CA54_03150</name>
</gene>
<keyword evidence="10" id="KW-1185">Reference proteome</keyword>
<accession>A0A5C6BHI4</accession>
<feature type="transmembrane region" description="Helical" evidence="8">
    <location>
        <begin position="137"/>
        <end position="155"/>
    </location>
</feature>
<dbReference type="NCBIfam" id="TIGR03426">
    <property type="entry name" value="shape_MreD"/>
    <property type="match status" value="1"/>
</dbReference>
<keyword evidence="6 8" id="KW-1133">Transmembrane helix</keyword>
<sequence>MQVLFWVIGTYVLLVLQTTLSPSIALGPFTPNLLIALCVPCFYRRRSQWAVCGAAVWGLAVDAMGTGPMGINMIGFTLVAVLLQQTEPRKTISPMRILLTAAAAVVMLCGIEIAANWPLRRLVEHAQQLGVLWAGNALYTFAIATASILAHNILLRGTRHLTGHEAQDRQWSRPAIPW</sequence>
<protein>
    <submittedName>
        <fullName evidence="9">Uncharacterized protein</fullName>
    </submittedName>
</protein>
<evidence type="ECO:0000256" key="5">
    <source>
        <dbReference type="ARBA" id="ARBA00022960"/>
    </source>
</evidence>